<keyword evidence="2" id="KW-1185">Reference proteome</keyword>
<comment type="caution">
    <text evidence="1">The sequence shown here is derived from an EMBL/GenBank/DDBJ whole genome shotgun (WGS) entry which is preliminary data.</text>
</comment>
<gene>
    <name evidence="1" type="ORF">G2W53_021718</name>
</gene>
<dbReference type="AlphaFoldDB" id="A0A834TTB1"/>
<evidence type="ECO:0000313" key="2">
    <source>
        <dbReference type="Proteomes" id="UP000634136"/>
    </source>
</evidence>
<reference evidence="1" key="1">
    <citation type="submission" date="2020-09" db="EMBL/GenBank/DDBJ databases">
        <title>Genome-Enabled Discovery of Anthraquinone Biosynthesis in Senna tora.</title>
        <authorList>
            <person name="Kang S.-H."/>
            <person name="Pandey R.P."/>
            <person name="Lee C.-M."/>
            <person name="Sim J.-S."/>
            <person name="Jeong J.-T."/>
            <person name="Choi B.-S."/>
            <person name="Jung M."/>
            <person name="Ginzburg D."/>
            <person name="Zhao K."/>
            <person name="Won S.Y."/>
            <person name="Oh T.-J."/>
            <person name="Yu Y."/>
            <person name="Kim N.-H."/>
            <person name="Lee O.R."/>
            <person name="Lee T.-H."/>
            <person name="Bashyal P."/>
            <person name="Kim T.-S."/>
            <person name="Lee W.-H."/>
            <person name="Kawkins C."/>
            <person name="Kim C.-K."/>
            <person name="Kim J.S."/>
            <person name="Ahn B.O."/>
            <person name="Rhee S.Y."/>
            <person name="Sohng J.K."/>
        </authorList>
    </citation>
    <scope>NUCLEOTIDE SEQUENCE</scope>
    <source>
        <tissue evidence="1">Leaf</tissue>
    </source>
</reference>
<accession>A0A834TTB1</accession>
<sequence>MIQVEIEEEVFLSLILWIEAASPSCNDLGESREMADTGSDGKMTTVMIDCSSRSQLVLLSMEFPCLFFRLKSASINNRSS</sequence>
<protein>
    <submittedName>
        <fullName evidence="1">Uncharacterized protein</fullName>
    </submittedName>
</protein>
<proteinExistence type="predicted"/>
<dbReference type="Proteomes" id="UP000634136">
    <property type="component" value="Unassembled WGS sequence"/>
</dbReference>
<name>A0A834TTB1_9FABA</name>
<dbReference type="EMBL" id="JAAIUW010000007">
    <property type="protein sequence ID" value="KAF7823574.1"/>
    <property type="molecule type" value="Genomic_DNA"/>
</dbReference>
<evidence type="ECO:0000313" key="1">
    <source>
        <dbReference type="EMBL" id="KAF7823574.1"/>
    </source>
</evidence>
<organism evidence="1 2">
    <name type="scientific">Senna tora</name>
    <dbReference type="NCBI Taxonomy" id="362788"/>
    <lineage>
        <taxon>Eukaryota</taxon>
        <taxon>Viridiplantae</taxon>
        <taxon>Streptophyta</taxon>
        <taxon>Embryophyta</taxon>
        <taxon>Tracheophyta</taxon>
        <taxon>Spermatophyta</taxon>
        <taxon>Magnoliopsida</taxon>
        <taxon>eudicotyledons</taxon>
        <taxon>Gunneridae</taxon>
        <taxon>Pentapetalae</taxon>
        <taxon>rosids</taxon>
        <taxon>fabids</taxon>
        <taxon>Fabales</taxon>
        <taxon>Fabaceae</taxon>
        <taxon>Caesalpinioideae</taxon>
        <taxon>Cassia clade</taxon>
        <taxon>Senna</taxon>
    </lineage>
</organism>